<feature type="binding site" description="axial binding residue" evidence="13">
    <location>
        <position position="293"/>
    </location>
    <ligand>
        <name>heme</name>
        <dbReference type="ChEBI" id="CHEBI:30413"/>
    </ligand>
    <ligandPart>
        <name>Fe</name>
        <dbReference type="ChEBI" id="CHEBI:18248"/>
    </ligandPart>
</feature>
<feature type="transmembrane region" description="Helical" evidence="13">
    <location>
        <begin position="192"/>
        <end position="210"/>
    </location>
</feature>
<dbReference type="InterPro" id="IPR054616">
    <property type="entry name" value="HemA_synt_rhodobact"/>
</dbReference>
<dbReference type="PANTHER" id="PTHR23289:SF2">
    <property type="entry name" value="CYTOCHROME C OXIDASE ASSEMBLY PROTEIN COX15 HOMOLOG"/>
    <property type="match status" value="1"/>
</dbReference>
<feature type="transmembrane region" description="Helical" evidence="13">
    <location>
        <begin position="321"/>
        <end position="339"/>
    </location>
</feature>
<accession>A0ABQ5LRJ1</accession>
<comment type="subcellular location">
    <subcellularLocation>
        <location evidence="13">Cell membrane</location>
        <topology evidence="13">Multi-pass membrane protein</topology>
    </subcellularLocation>
    <subcellularLocation>
        <location evidence="2">Membrane</location>
        <topology evidence="2">Multi-pass membrane protein</topology>
    </subcellularLocation>
</comment>
<evidence type="ECO:0000256" key="8">
    <source>
        <dbReference type="ARBA" id="ARBA00023004"/>
    </source>
</evidence>
<dbReference type="Proteomes" id="UP001144205">
    <property type="component" value="Unassembled WGS sequence"/>
</dbReference>
<keyword evidence="3 13" id="KW-1003">Cell membrane</keyword>
<keyword evidence="5 13" id="KW-0479">Metal-binding</keyword>
<evidence type="ECO:0000313" key="14">
    <source>
        <dbReference type="EMBL" id="GKY87632.1"/>
    </source>
</evidence>
<evidence type="ECO:0000256" key="4">
    <source>
        <dbReference type="ARBA" id="ARBA00022692"/>
    </source>
</evidence>
<comment type="cofactor">
    <cofactor evidence="1 13">
        <name>heme b</name>
        <dbReference type="ChEBI" id="CHEBI:60344"/>
    </cofactor>
</comment>
<dbReference type="PANTHER" id="PTHR23289">
    <property type="entry name" value="CYTOCHROME C OXIDASE ASSEMBLY PROTEIN COX15"/>
    <property type="match status" value="1"/>
</dbReference>
<keyword evidence="6 13" id="KW-1133">Transmembrane helix</keyword>
<evidence type="ECO:0000256" key="13">
    <source>
        <dbReference type="HAMAP-Rule" id="MF_01665"/>
    </source>
</evidence>
<dbReference type="RefSeq" id="WP_281841614.1">
    <property type="nucleotide sequence ID" value="NZ_BROH01000003.1"/>
</dbReference>
<comment type="pathway">
    <text evidence="11 13">Porphyrin-containing compound metabolism; heme A biosynthesis; heme A from heme O: step 1/1.</text>
</comment>
<evidence type="ECO:0000256" key="3">
    <source>
        <dbReference type="ARBA" id="ARBA00022475"/>
    </source>
</evidence>
<comment type="catalytic activity">
    <reaction evidence="12">
        <text>Fe(II)-heme o + 2 A + H2O = Fe(II)-heme a + 2 AH2</text>
        <dbReference type="Rhea" id="RHEA:63388"/>
        <dbReference type="ChEBI" id="CHEBI:13193"/>
        <dbReference type="ChEBI" id="CHEBI:15377"/>
        <dbReference type="ChEBI" id="CHEBI:17499"/>
        <dbReference type="ChEBI" id="CHEBI:60530"/>
        <dbReference type="ChEBI" id="CHEBI:61715"/>
        <dbReference type="EC" id="1.17.99.9"/>
    </reaction>
    <physiologicalReaction direction="left-to-right" evidence="12">
        <dbReference type="Rhea" id="RHEA:63389"/>
    </physiologicalReaction>
</comment>
<feature type="binding site" description="axial binding residue" evidence="13">
    <location>
        <position position="353"/>
    </location>
    <ligand>
        <name>heme</name>
        <dbReference type="ChEBI" id="CHEBI:30413"/>
    </ligand>
    <ligandPart>
        <name>Fe</name>
        <dbReference type="ChEBI" id="CHEBI:18248"/>
    </ligandPart>
</feature>
<feature type="transmembrane region" description="Helical" evidence="13">
    <location>
        <begin position="231"/>
        <end position="251"/>
    </location>
</feature>
<evidence type="ECO:0000313" key="15">
    <source>
        <dbReference type="Proteomes" id="UP001144205"/>
    </source>
</evidence>
<dbReference type="EMBL" id="BROH01000003">
    <property type="protein sequence ID" value="GKY87632.1"/>
    <property type="molecule type" value="Genomic_DNA"/>
</dbReference>
<evidence type="ECO:0000256" key="9">
    <source>
        <dbReference type="ARBA" id="ARBA00023133"/>
    </source>
</evidence>
<dbReference type="InterPro" id="IPR023754">
    <property type="entry name" value="HemeA_Synthase_type2"/>
</dbReference>
<keyword evidence="8 13" id="KW-0408">Iron</keyword>
<dbReference type="EC" id="1.17.99.9" evidence="13"/>
<evidence type="ECO:0000256" key="6">
    <source>
        <dbReference type="ARBA" id="ARBA00022989"/>
    </source>
</evidence>
<sequence length="381" mass="41766">MAEPRKLFEEVSDETPAARKAVQTGMIDRGGAGGARGAIRGWLLVLFALVVVMIVVGGLTRLTDSGLSITEWDLVMGSLPPMNAEAWASAFAKYQETPEFRLVNASMTLEEFKGIFWWEWGHRFLGRIIGLVWIAGFLGFWAAGKIPTGWKQRLLAIGVLIGVQGAVGWWMVSSGLEGEMTDVASYRLATHLGLAFVILGLIVWAVLLLSRSEAQLMQARRLRERKLFGMGTGLMHLAFLQILLGALVAGIDAGRSYTDWPLMAGQVFPPYAFEIEPLWRNFFENPGLVQFIHRIVGYLLVIYALVVFWRSRSAGAAATRSAFGLAVVVIIAQMLLGITTVMNGAHMHIAITHQVGAILAWALILRARFAAGYPQAQSVRG</sequence>
<reference evidence="14" key="1">
    <citation type="journal article" date="2023" name="Int. J. Syst. Evol. Microbiol.">
        <title>Sinisalibacter aestuarii sp. nov., isolated from estuarine sediment of the Arakawa River.</title>
        <authorList>
            <person name="Arafat S.T."/>
            <person name="Hirano S."/>
            <person name="Sato A."/>
            <person name="Takeuchi K."/>
            <person name="Yasuda T."/>
            <person name="Terahara T."/>
            <person name="Hamada M."/>
            <person name="Kobayashi T."/>
        </authorList>
    </citation>
    <scope>NUCLEOTIDE SEQUENCE</scope>
    <source>
        <strain evidence="14">B-399</strain>
    </source>
</reference>
<keyword evidence="7 13" id="KW-0560">Oxidoreductase</keyword>
<keyword evidence="10 13" id="KW-0472">Membrane</keyword>
<dbReference type="Pfam" id="PF02628">
    <property type="entry name" value="COX15-CtaA"/>
    <property type="match status" value="1"/>
</dbReference>
<feature type="transmembrane region" description="Helical" evidence="13">
    <location>
        <begin position="291"/>
        <end position="309"/>
    </location>
</feature>
<name>A0ABQ5LRJ1_9RHOB</name>
<evidence type="ECO:0000256" key="7">
    <source>
        <dbReference type="ARBA" id="ARBA00023002"/>
    </source>
</evidence>
<evidence type="ECO:0000256" key="2">
    <source>
        <dbReference type="ARBA" id="ARBA00004141"/>
    </source>
</evidence>
<protein>
    <recommendedName>
        <fullName evidence="13">Heme A synthase</fullName>
        <shortName evidence="13">HAS</shortName>
        <ecNumber evidence="13">1.17.99.9</ecNumber>
    </recommendedName>
    <alternativeName>
        <fullName evidence="13">Cytochrome aa3-controlling protein</fullName>
    </alternativeName>
</protein>
<evidence type="ECO:0000256" key="5">
    <source>
        <dbReference type="ARBA" id="ARBA00022723"/>
    </source>
</evidence>
<keyword evidence="9 13" id="KW-0350">Heme biosynthesis</keyword>
<gene>
    <name evidence="13 14" type="primary">ctaA</name>
    <name evidence="14" type="ORF">STA1M1_15010</name>
</gene>
<comment type="caution">
    <text evidence="14">The sequence shown here is derived from an EMBL/GenBank/DDBJ whole genome shotgun (WGS) entry which is preliminary data.</text>
</comment>
<dbReference type="HAMAP" id="MF_01665">
    <property type="entry name" value="HemeA_synth_type2"/>
    <property type="match status" value="1"/>
</dbReference>
<evidence type="ECO:0000256" key="10">
    <source>
        <dbReference type="ARBA" id="ARBA00023136"/>
    </source>
</evidence>
<feature type="transmembrane region" description="Helical" evidence="13">
    <location>
        <begin position="154"/>
        <end position="172"/>
    </location>
</feature>
<evidence type="ECO:0000256" key="12">
    <source>
        <dbReference type="ARBA" id="ARBA00048044"/>
    </source>
</evidence>
<dbReference type="NCBIfam" id="NF045570">
    <property type="entry name" value="HemSynCtaAAlphapr"/>
    <property type="match status" value="1"/>
</dbReference>
<proteinExistence type="inferred from homology"/>
<keyword evidence="15" id="KW-1185">Reference proteome</keyword>
<organism evidence="14 15">
    <name type="scientific">Sinisalibacter aestuarii</name>
    <dbReference type="NCBI Taxonomy" id="2949426"/>
    <lineage>
        <taxon>Bacteria</taxon>
        <taxon>Pseudomonadati</taxon>
        <taxon>Pseudomonadota</taxon>
        <taxon>Alphaproteobacteria</taxon>
        <taxon>Rhodobacterales</taxon>
        <taxon>Roseobacteraceae</taxon>
        <taxon>Sinisalibacter</taxon>
    </lineage>
</organism>
<feature type="transmembrane region" description="Helical" evidence="13">
    <location>
        <begin position="42"/>
        <end position="62"/>
    </location>
</feature>
<feature type="transmembrane region" description="Helical" evidence="13">
    <location>
        <begin position="124"/>
        <end position="142"/>
    </location>
</feature>
<comment type="similarity">
    <text evidence="13">Belongs to the COX15/CtaA family. Type 2 subfamily.</text>
</comment>
<keyword evidence="4 13" id="KW-0812">Transmembrane</keyword>
<feature type="transmembrane region" description="Helical" evidence="13">
    <location>
        <begin position="345"/>
        <end position="365"/>
    </location>
</feature>
<comment type="subunit">
    <text evidence="13">Interacts with CtaB.</text>
</comment>
<evidence type="ECO:0000256" key="11">
    <source>
        <dbReference type="ARBA" id="ARBA00044501"/>
    </source>
</evidence>
<evidence type="ECO:0000256" key="1">
    <source>
        <dbReference type="ARBA" id="ARBA00001970"/>
    </source>
</evidence>
<comment type="function">
    <text evidence="13">Catalyzes the conversion of heme O to heme A by two successive hydroxylations of the methyl group at C8. The first hydroxylation forms heme I, the second hydroxylation results in an unstable dihydroxymethyl group, which spontaneously dehydrates, resulting in the formyl group of heme A.</text>
</comment>
<dbReference type="InterPro" id="IPR003780">
    <property type="entry name" value="COX15/CtaA_fam"/>
</dbReference>